<organism evidence="3 4">
    <name type="scientific">Chitinophaga japonensis</name>
    <name type="common">Flexibacter japonensis</name>
    <dbReference type="NCBI Taxonomy" id="104662"/>
    <lineage>
        <taxon>Bacteria</taxon>
        <taxon>Pseudomonadati</taxon>
        <taxon>Bacteroidota</taxon>
        <taxon>Chitinophagia</taxon>
        <taxon>Chitinophagales</taxon>
        <taxon>Chitinophagaceae</taxon>
        <taxon>Chitinophaga</taxon>
    </lineage>
</organism>
<dbReference type="Proteomes" id="UP000316778">
    <property type="component" value="Unassembled WGS sequence"/>
</dbReference>
<evidence type="ECO:0000259" key="2">
    <source>
        <dbReference type="Pfam" id="PF16344"/>
    </source>
</evidence>
<proteinExistence type="predicted"/>
<comment type="caution">
    <text evidence="3">The sequence shown here is derived from an EMBL/GenBank/DDBJ whole genome shotgun (WGS) entry which is preliminary data.</text>
</comment>
<evidence type="ECO:0000256" key="1">
    <source>
        <dbReference type="SAM" id="Phobius"/>
    </source>
</evidence>
<accession>A0A562T3C5</accession>
<dbReference type="Gene3D" id="3.55.50.30">
    <property type="match status" value="1"/>
</dbReference>
<dbReference type="AlphaFoldDB" id="A0A562T3C5"/>
<keyword evidence="1" id="KW-0812">Transmembrane</keyword>
<evidence type="ECO:0000313" key="4">
    <source>
        <dbReference type="Proteomes" id="UP000316778"/>
    </source>
</evidence>
<name>A0A562T3C5_CHIJA</name>
<dbReference type="Pfam" id="PF16344">
    <property type="entry name" value="FecR_C"/>
    <property type="match status" value="1"/>
</dbReference>
<gene>
    <name evidence="3" type="ORF">LX66_1855</name>
</gene>
<feature type="domain" description="Protein FecR C-terminal" evidence="2">
    <location>
        <begin position="113"/>
        <end position="179"/>
    </location>
</feature>
<reference evidence="3 4" key="1">
    <citation type="journal article" date="2013" name="Stand. Genomic Sci.">
        <title>Genomic Encyclopedia of Type Strains, Phase I: The one thousand microbial genomes (KMG-I) project.</title>
        <authorList>
            <person name="Kyrpides N.C."/>
            <person name="Woyke T."/>
            <person name="Eisen J.A."/>
            <person name="Garrity G."/>
            <person name="Lilburn T.G."/>
            <person name="Beck B.J."/>
            <person name="Whitman W.B."/>
            <person name="Hugenholtz P."/>
            <person name="Klenk H.P."/>
        </authorList>
    </citation>
    <scope>NUCLEOTIDE SEQUENCE [LARGE SCALE GENOMIC DNA]</scope>
    <source>
        <strain evidence="3 4">DSM 13484</strain>
    </source>
</reference>
<keyword evidence="1" id="KW-1133">Transmembrane helix</keyword>
<protein>
    <recommendedName>
        <fullName evidence="2">Protein FecR C-terminal domain-containing protein</fullName>
    </recommendedName>
</protein>
<feature type="transmembrane region" description="Helical" evidence="1">
    <location>
        <begin position="79"/>
        <end position="100"/>
    </location>
</feature>
<sequence>MSFKMHIPFLSRLRKTPPAFDHENFIRLLHYYKEGRTTREEDRYIRAELQRNSDACMLMEDFRDTYGIDPILGRKRNRLAMASIAVIAILCAAGLLFAVGKNYRIVPIEQQNYHFRYKTLQELSGIIAREYRVKVIFDTPESASYHYTGMLDMNRPLSAFLEDVRNVSQVEYYYDVEGNLHFR</sequence>
<dbReference type="InterPro" id="IPR032508">
    <property type="entry name" value="FecR_C"/>
</dbReference>
<keyword evidence="1" id="KW-0472">Membrane</keyword>
<dbReference type="EMBL" id="VLLG01000003">
    <property type="protein sequence ID" value="TWI87784.1"/>
    <property type="molecule type" value="Genomic_DNA"/>
</dbReference>
<keyword evidence="4" id="KW-1185">Reference proteome</keyword>
<evidence type="ECO:0000313" key="3">
    <source>
        <dbReference type="EMBL" id="TWI87784.1"/>
    </source>
</evidence>